<dbReference type="InterPro" id="IPR052324">
    <property type="entry name" value="NFATC2-Int_DNA_Repair"/>
</dbReference>
<evidence type="ECO:0000256" key="3">
    <source>
        <dbReference type="SAM" id="MobiDB-lite"/>
    </source>
</evidence>
<evidence type="ECO:0000256" key="1">
    <source>
        <dbReference type="ARBA" id="ARBA00004123"/>
    </source>
</evidence>
<dbReference type="GO" id="GO:0045944">
    <property type="term" value="P:positive regulation of transcription by RNA polymerase II"/>
    <property type="evidence" value="ECO:0007669"/>
    <property type="project" value="TreeGrafter"/>
</dbReference>
<dbReference type="PANTHER" id="PTHR47187:SF1">
    <property type="entry name" value="NFATC2-INTERACTING PROTEIN"/>
    <property type="match status" value="1"/>
</dbReference>
<dbReference type="SUPFAM" id="SSF54236">
    <property type="entry name" value="Ubiquitin-like"/>
    <property type="match status" value="2"/>
</dbReference>
<feature type="compositionally biased region" description="Basic residues" evidence="3">
    <location>
        <begin position="62"/>
        <end position="72"/>
    </location>
</feature>
<dbReference type="GO" id="GO:0005634">
    <property type="term" value="C:nucleus"/>
    <property type="evidence" value="ECO:0007669"/>
    <property type="project" value="UniProtKB-SubCell"/>
</dbReference>
<sequence length="376" mass="41627">MSVQSVIIHSTKVNFSQTSIMLDSDSDSDDGILRPNGYVDVDVDLVDISFGGRDSGGPPPAKKTRRGKKGRAAARQSLDDTDTPSPFADSSATFEDSPSFTIPDDPEPSPCPDDSIVIQEERDEVSLEDICDKVRRQHDRKIAQTSKRATRTSRRAAARGGRPVELDNEESIVICPEDSPEDVFDLSLNQSSFCSDVDDSTAQSEEHNVEVSIRVVWKGSNTKKFSLRKYQKIKEIYTYYANLEGVDEGRILFTLRDKPVTPNDTPMTLNIGVSSLEGGVIDEADVPSHGAQNADSEAQEDPNALRLQVQRKGMRDKHTVYVYPHEKISVLISKLSEDLKIPVSSFKLKFDGDFLSPDSTPNDHDMEGDECIDLIE</sequence>
<dbReference type="RefSeq" id="XP_034253618.1">
    <property type="nucleotide sequence ID" value="XM_034397727.1"/>
</dbReference>
<dbReference type="InterPro" id="IPR000626">
    <property type="entry name" value="Ubiquitin-like_dom"/>
</dbReference>
<dbReference type="InterPro" id="IPR029071">
    <property type="entry name" value="Ubiquitin-like_domsf"/>
</dbReference>
<gene>
    <name evidence="6" type="primary">LOC117652646</name>
</gene>
<dbReference type="OrthoDB" id="442921at2759"/>
<proteinExistence type="predicted"/>
<accession>A0A6P9A6M2</accession>
<evidence type="ECO:0000259" key="4">
    <source>
        <dbReference type="PROSITE" id="PS50053"/>
    </source>
</evidence>
<dbReference type="PROSITE" id="PS50053">
    <property type="entry name" value="UBIQUITIN_2"/>
    <property type="match status" value="1"/>
</dbReference>
<evidence type="ECO:0000313" key="5">
    <source>
        <dbReference type="Proteomes" id="UP000515158"/>
    </source>
</evidence>
<dbReference type="Proteomes" id="UP000515158">
    <property type="component" value="Unplaced"/>
</dbReference>
<feature type="domain" description="Ubiquitin-like" evidence="4">
    <location>
        <begin position="305"/>
        <end position="376"/>
    </location>
</feature>
<dbReference type="InParanoid" id="A0A6P9A6M2"/>
<evidence type="ECO:0000313" key="6">
    <source>
        <dbReference type="RefSeq" id="XP_034253618.1"/>
    </source>
</evidence>
<protein>
    <submittedName>
        <fullName evidence="6">Uncharacterized protein LOC117652646 isoform X1</fullName>
    </submittedName>
</protein>
<dbReference type="KEGG" id="tpal:117652646"/>
<dbReference type="AlphaFoldDB" id="A0A6P9A6M2"/>
<dbReference type="Gene3D" id="3.10.20.90">
    <property type="entry name" value="Phosphatidylinositol 3-kinase Catalytic Subunit, Chain A, domain 1"/>
    <property type="match status" value="2"/>
</dbReference>
<feature type="compositionally biased region" description="Polar residues" evidence="3">
    <location>
        <begin position="88"/>
        <end position="100"/>
    </location>
</feature>
<name>A0A6P9A6M2_THRPL</name>
<keyword evidence="2" id="KW-0539">Nucleus</keyword>
<dbReference type="Pfam" id="PF11976">
    <property type="entry name" value="Rad60-SLD"/>
    <property type="match status" value="1"/>
</dbReference>
<dbReference type="CTD" id="42748"/>
<evidence type="ECO:0000256" key="2">
    <source>
        <dbReference type="ARBA" id="ARBA00023242"/>
    </source>
</evidence>
<feature type="region of interest" description="Disordered" evidence="3">
    <location>
        <begin position="49"/>
        <end position="122"/>
    </location>
</feature>
<feature type="compositionally biased region" description="Basic residues" evidence="3">
    <location>
        <begin position="148"/>
        <end position="157"/>
    </location>
</feature>
<organism evidence="6">
    <name type="scientific">Thrips palmi</name>
    <name type="common">Melon thrips</name>
    <dbReference type="NCBI Taxonomy" id="161013"/>
    <lineage>
        <taxon>Eukaryota</taxon>
        <taxon>Metazoa</taxon>
        <taxon>Ecdysozoa</taxon>
        <taxon>Arthropoda</taxon>
        <taxon>Hexapoda</taxon>
        <taxon>Insecta</taxon>
        <taxon>Pterygota</taxon>
        <taxon>Neoptera</taxon>
        <taxon>Paraneoptera</taxon>
        <taxon>Thysanoptera</taxon>
        <taxon>Terebrantia</taxon>
        <taxon>Thripoidea</taxon>
        <taxon>Thripidae</taxon>
        <taxon>Thrips</taxon>
    </lineage>
</organism>
<comment type="subcellular location">
    <subcellularLocation>
        <location evidence="1">Nucleus</location>
    </subcellularLocation>
</comment>
<dbReference type="PANTHER" id="PTHR47187">
    <property type="entry name" value="NFATC2-INTERACTING PROTEIN"/>
    <property type="match status" value="1"/>
</dbReference>
<dbReference type="InterPro" id="IPR022617">
    <property type="entry name" value="Rad60/SUMO-like_dom"/>
</dbReference>
<feature type="region of interest" description="Disordered" evidence="3">
    <location>
        <begin position="138"/>
        <end position="163"/>
    </location>
</feature>
<reference evidence="6" key="1">
    <citation type="submission" date="2025-08" db="UniProtKB">
        <authorList>
            <consortium name="RefSeq"/>
        </authorList>
    </citation>
    <scope>IDENTIFICATION</scope>
    <source>
        <tissue evidence="6">Total insect</tissue>
    </source>
</reference>
<keyword evidence="5" id="KW-1185">Reference proteome</keyword>
<dbReference type="CDD" id="cd01763">
    <property type="entry name" value="Ubl_SUMO_like"/>
    <property type="match status" value="2"/>
</dbReference>
<dbReference type="GeneID" id="117652646"/>